<dbReference type="AlphaFoldDB" id="A0A0G4GC88"/>
<feature type="compositionally biased region" description="Basic and acidic residues" evidence="2">
    <location>
        <begin position="135"/>
        <end position="144"/>
    </location>
</feature>
<feature type="region of interest" description="Disordered" evidence="2">
    <location>
        <begin position="235"/>
        <end position="254"/>
    </location>
</feature>
<dbReference type="InterPro" id="IPR008984">
    <property type="entry name" value="SMAD_FHA_dom_sf"/>
</dbReference>
<feature type="domain" description="FHA" evidence="3">
    <location>
        <begin position="21"/>
        <end position="73"/>
    </location>
</feature>
<feature type="region of interest" description="Disordered" evidence="2">
    <location>
        <begin position="846"/>
        <end position="917"/>
    </location>
</feature>
<feature type="compositionally biased region" description="Pro residues" evidence="2">
    <location>
        <begin position="217"/>
        <end position="226"/>
    </location>
</feature>
<feature type="region of interest" description="Disordered" evidence="2">
    <location>
        <begin position="130"/>
        <end position="228"/>
    </location>
</feature>
<evidence type="ECO:0000256" key="2">
    <source>
        <dbReference type="SAM" id="MobiDB-lite"/>
    </source>
</evidence>
<evidence type="ECO:0000256" key="1">
    <source>
        <dbReference type="SAM" id="Coils"/>
    </source>
</evidence>
<feature type="region of interest" description="Disordered" evidence="2">
    <location>
        <begin position="486"/>
        <end position="528"/>
    </location>
</feature>
<dbReference type="OrthoDB" id="444265at2759"/>
<evidence type="ECO:0000313" key="5">
    <source>
        <dbReference type="Proteomes" id="UP000041254"/>
    </source>
</evidence>
<dbReference type="InterPro" id="IPR000253">
    <property type="entry name" value="FHA_dom"/>
</dbReference>
<keyword evidence="1" id="KW-0175">Coiled coil</keyword>
<feature type="compositionally biased region" description="Basic and acidic residues" evidence="2">
    <location>
        <begin position="240"/>
        <end position="249"/>
    </location>
</feature>
<dbReference type="EMBL" id="CDMY01000616">
    <property type="protein sequence ID" value="CEM26461.1"/>
    <property type="molecule type" value="Genomic_DNA"/>
</dbReference>
<dbReference type="STRING" id="1169540.A0A0G4GC88"/>
<dbReference type="PROSITE" id="PS50006">
    <property type="entry name" value="FHA_DOMAIN"/>
    <property type="match status" value="1"/>
</dbReference>
<dbReference type="InterPro" id="IPR050923">
    <property type="entry name" value="Cell_Proc_Reg/RNA_Proc"/>
</dbReference>
<feature type="compositionally biased region" description="Basic and acidic residues" evidence="2">
    <location>
        <begin position="496"/>
        <end position="509"/>
    </location>
</feature>
<sequence length="1055" mass="118144">MPVLGFLRTSTTLYELEETKTTIGRDESCDIVLTSRGVSRFHAVLEFGKLGGEKATLTDLGSCNGTFVNNVRLPAQQAYPLEHADVIFFSAYEKVSYRFEVPGRDISPMQESLPPAKNPLLATALHLPAAGLPSSRDRSGRQIARDIMPTPPRSRSGSPPSRRKVSPGASRYTSPALYPRDPVQHRSTSVPPKRKRSPRVEALPEDAHPSGEANSQPPSPRSPLPPAVSVADFSKRRQRHNEGQKKADEAPQADAISDKVRRLMLEQLLRKSGLTLWECRDTLAQIASTFPNDDQRPNVKEGILAKFGTKSELMGALGDILAGPPFQPAEDGREPPGMKEWHKWLDGLKDFSTKLTRLALQSPKVMVKAPAELPLGVPPTIHEPGDDQDQQKTEREEPEDSEAKLWEARFRALEAVAANVQGQLEREKETNRGLRQRIDSFLVDRRPDDDSGTKDTGDSATSRRFEALHTQIRELRSQLLSYEELIDSSRRPLPPSDEKATDESPKEGGDAAAVVPSDGQNGRDSLKDMKRLVADLHSKKRQYDEQKRREDTVSREWTLLEDERNRLREEIAHLAKAKEDMRVHHDSTLQAAHEQLQILQQQLVDAAKSGPLPGSEGALEKLSDEIKRVTDERRTLEKAAEDGRAKVDELQRNSSREEQRRKLAEKMYEESRQLRNRLNEYERTGGVQRVEQYQRALWELQEEVGLLERHVGEQTAHIHRLTQNGLSGLDKDSAFGYLAERLQSREHRLQGSEAAAEEWQRKWKDAEAEAGRCNREKLVMDTKLRACADREEKLLSLLQQHEQRLEQEKEKTKNALVAVEAAEKAKEAASAWFAPLQTPPANDKVTAMSTPFHRPHSPARDGDVPLSFRGPQPDMQSVLPPPHEGDGVSPQADAPRRPMQRNGQLPPIVPPRQPRQREAVEPVYDGRNPSDFWAPSFRSTPTPPPPRLPFWQLLSSPFDAYLSRQQQQQHSLHMNVGLFGDRAIDLGVSDTVVPMRQPIAVVQAADALAPIDMPSPTGRFADEANEDKGGVRAKKDVSDLFRDDIDGSVGTSSDQ</sequence>
<feature type="coiled-coil region" evidence="1">
    <location>
        <begin position="742"/>
        <end position="825"/>
    </location>
</feature>
<evidence type="ECO:0000313" key="4">
    <source>
        <dbReference type="EMBL" id="CEM26461.1"/>
    </source>
</evidence>
<feature type="compositionally biased region" description="Basic and acidic residues" evidence="2">
    <location>
        <begin position="1020"/>
        <end position="1037"/>
    </location>
</feature>
<dbReference type="InParanoid" id="A0A0G4GC88"/>
<dbReference type="Proteomes" id="UP000041254">
    <property type="component" value="Unassembled WGS sequence"/>
</dbReference>
<feature type="region of interest" description="Disordered" evidence="2">
    <location>
        <begin position="1012"/>
        <end position="1037"/>
    </location>
</feature>
<accession>A0A0G4GC88</accession>
<gene>
    <name evidence="4" type="ORF">Vbra_9869</name>
</gene>
<feature type="compositionally biased region" description="Basic and acidic residues" evidence="2">
    <location>
        <begin position="424"/>
        <end position="465"/>
    </location>
</feature>
<reference evidence="4 5" key="1">
    <citation type="submission" date="2014-11" db="EMBL/GenBank/DDBJ databases">
        <authorList>
            <person name="Zhu J."/>
            <person name="Qi W."/>
            <person name="Song R."/>
        </authorList>
    </citation>
    <scope>NUCLEOTIDE SEQUENCE [LARGE SCALE GENOMIC DNA]</scope>
</reference>
<dbReference type="SUPFAM" id="SSF49879">
    <property type="entry name" value="SMAD/FHA domain"/>
    <property type="match status" value="1"/>
</dbReference>
<dbReference type="PANTHER" id="PTHR23308">
    <property type="entry name" value="NUCLEAR INHIBITOR OF PROTEIN PHOSPHATASE-1"/>
    <property type="match status" value="1"/>
</dbReference>
<feature type="region of interest" description="Disordered" evidence="2">
    <location>
        <begin position="423"/>
        <end position="465"/>
    </location>
</feature>
<protein>
    <recommendedName>
        <fullName evidence="3">FHA domain-containing protein</fullName>
    </recommendedName>
</protein>
<dbReference type="Pfam" id="PF00498">
    <property type="entry name" value="FHA"/>
    <property type="match status" value="1"/>
</dbReference>
<evidence type="ECO:0000259" key="3">
    <source>
        <dbReference type="PROSITE" id="PS50006"/>
    </source>
</evidence>
<name>A0A0G4GC88_VITBC</name>
<dbReference type="VEuPathDB" id="CryptoDB:Vbra_9869"/>
<dbReference type="CDD" id="cd00060">
    <property type="entry name" value="FHA"/>
    <property type="match status" value="1"/>
</dbReference>
<dbReference type="SMART" id="SM00240">
    <property type="entry name" value="FHA"/>
    <property type="match status" value="1"/>
</dbReference>
<keyword evidence="5" id="KW-1185">Reference proteome</keyword>
<feature type="region of interest" description="Disordered" evidence="2">
    <location>
        <begin position="374"/>
        <end position="402"/>
    </location>
</feature>
<feature type="region of interest" description="Disordered" evidence="2">
    <location>
        <begin position="634"/>
        <end position="664"/>
    </location>
</feature>
<proteinExistence type="predicted"/>
<dbReference type="Gene3D" id="2.60.200.20">
    <property type="match status" value="1"/>
</dbReference>
<organism evidence="4 5">
    <name type="scientific">Vitrella brassicaformis (strain CCMP3155)</name>
    <dbReference type="NCBI Taxonomy" id="1169540"/>
    <lineage>
        <taxon>Eukaryota</taxon>
        <taxon>Sar</taxon>
        <taxon>Alveolata</taxon>
        <taxon>Colpodellida</taxon>
        <taxon>Vitrellaceae</taxon>
        <taxon>Vitrella</taxon>
    </lineage>
</organism>
<feature type="compositionally biased region" description="Basic and acidic residues" evidence="2">
    <location>
        <begin position="383"/>
        <end position="402"/>
    </location>
</feature>